<dbReference type="GO" id="GO:0015421">
    <property type="term" value="F:ABC-type oligopeptide transporter activity"/>
    <property type="evidence" value="ECO:0007669"/>
    <property type="project" value="TreeGrafter"/>
</dbReference>
<evidence type="ECO:0000313" key="4">
    <source>
        <dbReference type="Proteomes" id="UP000191518"/>
    </source>
</evidence>
<dbReference type="Gene3D" id="3.40.50.300">
    <property type="entry name" value="P-loop containing nucleotide triphosphate hydrolases"/>
    <property type="match status" value="1"/>
</dbReference>
<feature type="domain" description="ABC transporter" evidence="2">
    <location>
        <begin position="22"/>
        <end position="57"/>
    </location>
</feature>
<dbReference type="AlphaFoldDB" id="A0A1V6S4P5"/>
<dbReference type="SUPFAM" id="SSF52540">
    <property type="entry name" value="P-loop containing nucleoside triphosphate hydrolases"/>
    <property type="match status" value="1"/>
</dbReference>
<dbReference type="STRING" id="29845.A0A1V6S4P5"/>
<proteinExistence type="predicted"/>
<comment type="caution">
    <text evidence="3">The sequence shown here is derived from an EMBL/GenBank/DDBJ whole genome shotgun (WGS) entry which is preliminary data.</text>
</comment>
<gene>
    <name evidence="3" type="ORF">PENVUL_c007G09764</name>
</gene>
<dbReference type="PANTHER" id="PTHR43394:SF1">
    <property type="entry name" value="ATP-BINDING CASSETTE SUB-FAMILY B MEMBER 10, MITOCHONDRIAL"/>
    <property type="match status" value="1"/>
</dbReference>
<dbReference type="GO" id="GO:0016887">
    <property type="term" value="F:ATP hydrolysis activity"/>
    <property type="evidence" value="ECO:0007669"/>
    <property type="project" value="InterPro"/>
</dbReference>
<sequence length="129" mass="14496">MVSALEEVGIWHQIRDYGGLSAHIDTTNLSNGQRHILCIARAILFPGEIVIMDEPTAGFDEHTERLITGLLREKLKGRTLISITHQIKTVMDSDLVMVLKHGEVSELGVPQELLSRRGMFWQLYSAKTT</sequence>
<evidence type="ECO:0000313" key="3">
    <source>
        <dbReference type="EMBL" id="OQE09021.1"/>
    </source>
</evidence>
<dbReference type="GO" id="GO:0005524">
    <property type="term" value="F:ATP binding"/>
    <property type="evidence" value="ECO:0007669"/>
    <property type="project" value="InterPro"/>
</dbReference>
<dbReference type="InterPro" id="IPR039421">
    <property type="entry name" value="Type_1_exporter"/>
</dbReference>
<protein>
    <recommendedName>
        <fullName evidence="1">ABC multidrug transporter MDR2</fullName>
    </recommendedName>
</protein>
<accession>A0A1V6S4P5</accession>
<dbReference type="OrthoDB" id="6500128at2759"/>
<dbReference type="Pfam" id="PF00005">
    <property type="entry name" value="ABC_tran"/>
    <property type="match status" value="1"/>
</dbReference>
<dbReference type="Proteomes" id="UP000191518">
    <property type="component" value="Unassembled WGS sequence"/>
</dbReference>
<dbReference type="PANTHER" id="PTHR43394">
    <property type="entry name" value="ATP-DEPENDENT PERMEASE MDL1, MITOCHONDRIAL"/>
    <property type="match status" value="1"/>
</dbReference>
<reference evidence="4" key="1">
    <citation type="journal article" date="2017" name="Nat. Microbiol.">
        <title>Global analysis of biosynthetic gene clusters reveals vast potential of secondary metabolite production in Penicillium species.</title>
        <authorList>
            <person name="Nielsen J.C."/>
            <person name="Grijseels S."/>
            <person name="Prigent S."/>
            <person name="Ji B."/>
            <person name="Dainat J."/>
            <person name="Nielsen K.F."/>
            <person name="Frisvad J.C."/>
            <person name="Workman M."/>
            <person name="Nielsen J."/>
        </authorList>
    </citation>
    <scope>NUCLEOTIDE SEQUENCE [LARGE SCALE GENOMIC DNA]</scope>
    <source>
        <strain evidence="4">IBT 29486</strain>
    </source>
</reference>
<dbReference type="InterPro" id="IPR003439">
    <property type="entry name" value="ABC_transporter-like_ATP-bd"/>
</dbReference>
<dbReference type="EMBL" id="MDYP01000007">
    <property type="protein sequence ID" value="OQE09021.1"/>
    <property type="molecule type" value="Genomic_DNA"/>
</dbReference>
<name>A0A1V6S4P5_9EURO</name>
<keyword evidence="4" id="KW-1185">Reference proteome</keyword>
<evidence type="ECO:0000256" key="1">
    <source>
        <dbReference type="ARBA" id="ARBA00049740"/>
    </source>
</evidence>
<organism evidence="3 4">
    <name type="scientific">Penicillium vulpinum</name>
    <dbReference type="NCBI Taxonomy" id="29845"/>
    <lineage>
        <taxon>Eukaryota</taxon>
        <taxon>Fungi</taxon>
        <taxon>Dikarya</taxon>
        <taxon>Ascomycota</taxon>
        <taxon>Pezizomycotina</taxon>
        <taxon>Eurotiomycetes</taxon>
        <taxon>Eurotiomycetidae</taxon>
        <taxon>Eurotiales</taxon>
        <taxon>Aspergillaceae</taxon>
        <taxon>Penicillium</taxon>
    </lineage>
</organism>
<dbReference type="InterPro" id="IPR027417">
    <property type="entry name" value="P-loop_NTPase"/>
</dbReference>
<evidence type="ECO:0000259" key="2">
    <source>
        <dbReference type="Pfam" id="PF00005"/>
    </source>
</evidence>